<evidence type="ECO:0000259" key="1">
    <source>
        <dbReference type="Pfam" id="PF13614"/>
    </source>
</evidence>
<dbReference type="Proteomes" id="UP000279422">
    <property type="component" value="Unassembled WGS sequence"/>
</dbReference>
<proteinExistence type="predicted"/>
<name>A0A497E2X6_UNCAE</name>
<comment type="caution">
    <text evidence="2">The sequence shown here is derived from an EMBL/GenBank/DDBJ whole genome shotgun (WGS) entry which is preliminary data.</text>
</comment>
<reference evidence="2 3" key="1">
    <citation type="submission" date="2018-06" db="EMBL/GenBank/DDBJ databases">
        <title>Extensive metabolic versatility and redundancy in microbially diverse, dynamic hydrothermal sediments.</title>
        <authorList>
            <person name="Dombrowski N."/>
            <person name="Teske A."/>
            <person name="Baker B.J."/>
        </authorList>
    </citation>
    <scope>NUCLEOTIDE SEQUENCE [LARGE SCALE GENOMIC DNA]</scope>
    <source>
        <strain evidence="2">B47_G16</strain>
    </source>
</reference>
<dbReference type="EMBL" id="QMPZ01000092">
    <property type="protein sequence ID" value="RLE08529.1"/>
    <property type="molecule type" value="Genomic_DNA"/>
</dbReference>
<dbReference type="Gene3D" id="3.40.50.300">
    <property type="entry name" value="P-loop containing nucleotide triphosphate hydrolases"/>
    <property type="match status" value="1"/>
</dbReference>
<organism evidence="2 3">
    <name type="scientific">Aerophobetes bacterium</name>
    <dbReference type="NCBI Taxonomy" id="2030807"/>
    <lineage>
        <taxon>Bacteria</taxon>
        <taxon>Candidatus Aerophobota</taxon>
    </lineage>
</organism>
<gene>
    <name evidence="2" type="ORF">DRJ00_06135</name>
</gene>
<dbReference type="InterPro" id="IPR027417">
    <property type="entry name" value="P-loop_NTPase"/>
</dbReference>
<protein>
    <submittedName>
        <fullName evidence="2">ParA family protein</fullName>
    </submittedName>
</protein>
<dbReference type="InterPro" id="IPR050678">
    <property type="entry name" value="DNA_Partitioning_ATPase"/>
</dbReference>
<feature type="domain" description="AAA" evidence="1">
    <location>
        <begin position="1"/>
        <end position="174"/>
    </location>
</feature>
<dbReference type="CDD" id="cd02042">
    <property type="entry name" value="ParAB_family"/>
    <property type="match status" value="1"/>
</dbReference>
<accession>A0A497E2X6</accession>
<dbReference type="PIRSF" id="PIRSF009320">
    <property type="entry name" value="Nuc_binding_HP_1000"/>
    <property type="match status" value="1"/>
</dbReference>
<evidence type="ECO:0000313" key="2">
    <source>
        <dbReference type="EMBL" id="RLE08529.1"/>
    </source>
</evidence>
<evidence type="ECO:0000313" key="3">
    <source>
        <dbReference type="Proteomes" id="UP000279422"/>
    </source>
</evidence>
<sequence length="261" mass="29560">MKVISILNQKGGTGKTTTAINLSSGLAYNKKRVLLIDLDPQSHSTIGLGIEIDDPNLSISKVLSNLGTPLDKVITKTYIKNLDIIPSHISLARTAEQMYTRLYKETTLERALKPIKKNYDYVIIDCPPSLGILTINALFASDFLIVPCQMSRYSLDGLSDLIDVVRAVKDTGNERNKEMSYLRILLTMFDVRNKVTNEFILKELEPFKDKIFKTMIMKNEALNQAQIAQKSIFDFAPKSKGAENYKELTKEILNYEQKKKF</sequence>
<dbReference type="AlphaFoldDB" id="A0A497E2X6"/>
<dbReference type="InterPro" id="IPR025669">
    <property type="entry name" value="AAA_dom"/>
</dbReference>
<dbReference type="PANTHER" id="PTHR13696:SF99">
    <property type="entry name" value="COBYRINIC ACID AC-DIAMIDE SYNTHASE"/>
    <property type="match status" value="1"/>
</dbReference>
<dbReference type="SUPFAM" id="SSF52540">
    <property type="entry name" value="P-loop containing nucleoside triphosphate hydrolases"/>
    <property type="match status" value="1"/>
</dbReference>
<dbReference type="Pfam" id="PF13614">
    <property type="entry name" value="AAA_31"/>
    <property type="match status" value="1"/>
</dbReference>
<dbReference type="PANTHER" id="PTHR13696">
    <property type="entry name" value="P-LOOP CONTAINING NUCLEOSIDE TRIPHOSPHATE HYDROLASE"/>
    <property type="match status" value="1"/>
</dbReference>
<dbReference type="FunFam" id="3.40.50.300:FF:000285">
    <property type="entry name" value="Sporulation initiation inhibitor Soj"/>
    <property type="match status" value="1"/>
</dbReference>